<gene>
    <name evidence="3" type="ORF">B0A55_03837</name>
</gene>
<dbReference type="AlphaFoldDB" id="A0A4U0XN51"/>
<dbReference type="Proteomes" id="UP000309340">
    <property type="component" value="Unassembled WGS sequence"/>
</dbReference>
<feature type="region of interest" description="Disordered" evidence="1">
    <location>
        <begin position="41"/>
        <end position="63"/>
    </location>
</feature>
<evidence type="ECO:0000313" key="3">
    <source>
        <dbReference type="EMBL" id="TKA77991.1"/>
    </source>
</evidence>
<dbReference type="InterPro" id="IPR011051">
    <property type="entry name" value="RmlC_Cupin_sf"/>
</dbReference>
<feature type="domain" description="ChrR-like cupin" evidence="2">
    <location>
        <begin position="97"/>
        <end position="197"/>
    </location>
</feature>
<dbReference type="CDD" id="cd20302">
    <property type="entry name" value="cupin_DAD"/>
    <property type="match status" value="1"/>
</dbReference>
<protein>
    <recommendedName>
        <fullName evidence="2">ChrR-like cupin domain-containing protein</fullName>
    </recommendedName>
</protein>
<dbReference type="OrthoDB" id="3426336at2759"/>
<reference evidence="3 4" key="1">
    <citation type="submission" date="2017-03" db="EMBL/GenBank/DDBJ databases">
        <title>Genomes of endolithic fungi from Antarctica.</title>
        <authorList>
            <person name="Coleine C."/>
            <person name="Masonjones S."/>
            <person name="Stajich J.E."/>
        </authorList>
    </citation>
    <scope>NUCLEOTIDE SEQUENCE [LARGE SCALE GENOMIC DNA]</scope>
    <source>
        <strain evidence="3 4">CCFEE 5184</strain>
    </source>
</reference>
<keyword evidence="4" id="KW-1185">Reference proteome</keyword>
<proteinExistence type="predicted"/>
<feature type="region of interest" description="Disordered" evidence="1">
    <location>
        <begin position="1"/>
        <end position="21"/>
    </location>
</feature>
<evidence type="ECO:0000256" key="1">
    <source>
        <dbReference type="SAM" id="MobiDB-lite"/>
    </source>
</evidence>
<dbReference type="InterPro" id="IPR025979">
    <property type="entry name" value="ChrR-like_cupin_dom"/>
</dbReference>
<sequence length="238" mass="26482">MDQPRQTARSGDGDAATTHVMPQTVDITLFQEDKEDILPKHHATNTSMSPTATNENGSSANGARAKLDEKAAPYQGEQPYGMPNDLVIPGIMDIDGTDERLWVPQAPDVSFRPLLLSTSQGYFVNILRVKKSGILSRHQHTGPVHAFTLKGKWHYLEHDWWATEGGYSMEPPGETHTLEVPEGVDEMVTLFHVTGAYVYVDPYGKAEKVEDVFSKLKMAREHYEKVGLGAGFVDQFIR</sequence>
<name>A0A4U0XN51_9PEZI</name>
<organism evidence="3 4">
    <name type="scientific">Friedmanniomyces simplex</name>
    <dbReference type="NCBI Taxonomy" id="329884"/>
    <lineage>
        <taxon>Eukaryota</taxon>
        <taxon>Fungi</taxon>
        <taxon>Dikarya</taxon>
        <taxon>Ascomycota</taxon>
        <taxon>Pezizomycotina</taxon>
        <taxon>Dothideomycetes</taxon>
        <taxon>Dothideomycetidae</taxon>
        <taxon>Mycosphaerellales</taxon>
        <taxon>Teratosphaeriaceae</taxon>
        <taxon>Friedmanniomyces</taxon>
    </lineage>
</organism>
<dbReference type="Gene3D" id="2.60.120.10">
    <property type="entry name" value="Jelly Rolls"/>
    <property type="match status" value="1"/>
</dbReference>
<feature type="compositionally biased region" description="Polar residues" evidence="1">
    <location>
        <begin position="44"/>
        <end position="61"/>
    </location>
</feature>
<dbReference type="SUPFAM" id="SSF51182">
    <property type="entry name" value="RmlC-like cupins"/>
    <property type="match status" value="1"/>
</dbReference>
<accession>A0A4U0XN51</accession>
<evidence type="ECO:0000313" key="4">
    <source>
        <dbReference type="Proteomes" id="UP000309340"/>
    </source>
</evidence>
<dbReference type="InterPro" id="IPR014710">
    <property type="entry name" value="RmlC-like_jellyroll"/>
</dbReference>
<dbReference type="EMBL" id="NAJQ01000123">
    <property type="protein sequence ID" value="TKA77991.1"/>
    <property type="molecule type" value="Genomic_DNA"/>
</dbReference>
<comment type="caution">
    <text evidence="3">The sequence shown here is derived from an EMBL/GenBank/DDBJ whole genome shotgun (WGS) entry which is preliminary data.</text>
</comment>
<evidence type="ECO:0000259" key="2">
    <source>
        <dbReference type="Pfam" id="PF12973"/>
    </source>
</evidence>
<dbReference type="Pfam" id="PF12973">
    <property type="entry name" value="Cupin_7"/>
    <property type="match status" value="1"/>
</dbReference>